<proteinExistence type="predicted"/>
<protein>
    <submittedName>
        <fullName evidence="1">Uncharacterized protein</fullName>
    </submittedName>
</protein>
<dbReference type="Proteomes" id="UP000004386">
    <property type="component" value="Unassembled WGS sequence"/>
</dbReference>
<reference evidence="1 2" key="1">
    <citation type="submission" date="2009-05" db="EMBL/GenBank/DDBJ databases">
        <authorList>
            <person name="Setubal J.C."/>
            <person name="Boyle S."/>
            <person name="Crasta O.R."/>
            <person name="Gillespie J.J."/>
            <person name="Kenyon R.W."/>
            <person name="Lu J."/>
            <person name="Mane S."/>
            <person name="Nagrani S."/>
            <person name="Shallom J.M."/>
            <person name="Shallom S."/>
            <person name="Shukla M."/>
            <person name="Snyder E.E."/>
            <person name="Sobral B.W."/>
            <person name="Wattam A.R."/>
            <person name="Will R."/>
            <person name="Williams K."/>
            <person name="Yoo H."/>
            <person name="Munk C."/>
            <person name="Tapia R."/>
            <person name="Green L."/>
            <person name="Rogers Y."/>
            <person name="Detter J.C."/>
            <person name="Bruce D."/>
            <person name="Brettin T.S."/>
            <person name="Tsolis R."/>
        </authorList>
    </citation>
    <scope>NUCLEOTIDE SEQUENCE [LARGE SCALE GENOMIC DNA]</scope>
    <source>
        <strain evidence="1 2">LMG 3301</strain>
    </source>
</reference>
<organism evidence="1 2">
    <name type="scientific">Brucella intermedia LMG 3301</name>
    <dbReference type="NCBI Taxonomy" id="641118"/>
    <lineage>
        <taxon>Bacteria</taxon>
        <taxon>Pseudomonadati</taxon>
        <taxon>Pseudomonadota</taxon>
        <taxon>Alphaproteobacteria</taxon>
        <taxon>Hyphomicrobiales</taxon>
        <taxon>Brucellaceae</taxon>
        <taxon>Brucella/Ochrobactrum group</taxon>
        <taxon>Brucella</taxon>
    </lineage>
</organism>
<evidence type="ECO:0000313" key="2">
    <source>
        <dbReference type="Proteomes" id="UP000004386"/>
    </source>
</evidence>
<accession>C4WEA4</accession>
<evidence type="ECO:0000313" key="1">
    <source>
        <dbReference type="EMBL" id="EEQ95381.1"/>
    </source>
</evidence>
<dbReference type="AlphaFoldDB" id="C4WEA4"/>
<dbReference type="EMBL" id="ACQA01000001">
    <property type="protein sequence ID" value="EEQ95381.1"/>
    <property type="molecule type" value="Genomic_DNA"/>
</dbReference>
<comment type="caution">
    <text evidence="1">The sequence shown here is derived from an EMBL/GenBank/DDBJ whole genome shotgun (WGS) entry which is preliminary data.</text>
</comment>
<dbReference type="HOGENOM" id="CLU_3374884_0_0_5"/>
<name>C4WEA4_9HYPH</name>
<gene>
    <name evidence="1" type="ORF">OINT_1000747</name>
</gene>
<sequence length="34" mass="3946">MALQAAPSHGIARTFSVYRIFPEQNRYTLLPKMH</sequence>